<proteinExistence type="predicted"/>
<evidence type="ECO:0008006" key="3">
    <source>
        <dbReference type="Google" id="ProtNLM"/>
    </source>
</evidence>
<evidence type="ECO:0000313" key="2">
    <source>
        <dbReference type="Proteomes" id="UP000061546"/>
    </source>
</evidence>
<accession>A0A0K2LFN9</accession>
<evidence type="ECO:0000313" key="1">
    <source>
        <dbReference type="EMBL" id="ALB30085.1"/>
    </source>
</evidence>
<organism evidence="1 2">
    <name type="scientific">Companilactobacillus heilongjiangensis</name>
    <dbReference type="NCBI Taxonomy" id="1074467"/>
    <lineage>
        <taxon>Bacteria</taxon>
        <taxon>Bacillati</taxon>
        <taxon>Bacillota</taxon>
        <taxon>Bacilli</taxon>
        <taxon>Lactobacillales</taxon>
        <taxon>Lactobacillaceae</taxon>
        <taxon>Companilactobacillus</taxon>
    </lineage>
</organism>
<gene>
    <name evidence="1" type="ORF">JP39_12345</name>
</gene>
<protein>
    <recommendedName>
        <fullName evidence="3">Fe-S cluster assembly protein SufD</fullName>
    </recommendedName>
</protein>
<keyword evidence="2" id="KW-1185">Reference proteome</keyword>
<reference evidence="1 2" key="1">
    <citation type="submission" date="2015-08" db="EMBL/GenBank/DDBJ databases">
        <title>Genomic sequence of Lactobacillus heilongjiangensis DSM 28069, isolated from Chinese traditional pickle.</title>
        <authorList>
            <person name="Jiang X."/>
            <person name="Zheng B."/>
            <person name="Cheng H."/>
        </authorList>
    </citation>
    <scope>NUCLEOTIDE SEQUENCE [LARGE SCALE GENOMIC DNA]</scope>
    <source>
        <strain evidence="1 2">DSM 28069</strain>
    </source>
</reference>
<dbReference type="Proteomes" id="UP000061546">
    <property type="component" value="Chromosome"/>
</dbReference>
<name>A0A0K2LFN9_9LACO</name>
<dbReference type="STRING" id="1074467.JP39_12345"/>
<dbReference type="KEGG" id="lhi:JP39_12345"/>
<dbReference type="AlphaFoldDB" id="A0A0K2LFN9"/>
<dbReference type="EMBL" id="CP012559">
    <property type="protein sequence ID" value="ALB30085.1"/>
    <property type="molecule type" value="Genomic_DNA"/>
</dbReference>
<sequence length="67" mass="8118">MTPDKLVQIATENNEPEWFIQKRRMALDVMDELPLPEIQRFDFHNWQMTPDVSNELEHHCHPIKITY</sequence>